<evidence type="ECO:0000313" key="2">
    <source>
        <dbReference type="Proteomes" id="UP001168902"/>
    </source>
</evidence>
<sequence length="337" mass="39813">MELTPKQLELKRENHYVWANYLRNWSLNSSDVWYTTKKLKIAKDSVKAIAKEKDLYRYQYITEQHLQVILFISKQSPEELQKHHRSYLETFLKLQKAESLYIKSGKTDKKVLAYIEAFKSNTIEDLHTAHEKDVVVVLKGLQNYDLTVLDVTENSCKFMSFWGHQIARTKPFRDKIIASQENEQLQKIYKESWWFISYMFGMNLGKSFFETRKIDKHCLLINETNEDFITSDHPIINVHEAINENDMIVPSEDEADFFYAISPKLGYMINRSDRFKKGINYVSIDFVKEINRKLAFNADQYIIGTTENQLKIYKTLVGKRLKIIKEIKSSYVNKAKI</sequence>
<reference evidence="1 2" key="1">
    <citation type="submission" date="2023-07" db="EMBL/GenBank/DDBJ databases">
        <title>A novel proteolytic Acinetobacter species.</title>
        <authorList>
            <person name="Nemec A."/>
            <person name="Radolfova-Krizova L."/>
        </authorList>
    </citation>
    <scope>NUCLEOTIDE SEQUENCE [LARGE SCALE GENOMIC DNA]</scope>
    <source>
        <strain evidence="1 2">NIPH 1865</strain>
    </source>
</reference>
<name>A0ABT8UYX8_9GAMM</name>
<dbReference type="Pfam" id="PF14022">
    <property type="entry name" value="DUF4238"/>
    <property type="match status" value="1"/>
</dbReference>
<protein>
    <submittedName>
        <fullName evidence="1">DUF4238 domain-containing protein</fullName>
    </submittedName>
</protein>
<dbReference type="InterPro" id="IPR025332">
    <property type="entry name" value="DUF4238"/>
</dbReference>
<keyword evidence="2" id="KW-1185">Reference proteome</keyword>
<dbReference type="EMBL" id="JAUMJH010000034">
    <property type="protein sequence ID" value="MDO3658256.1"/>
    <property type="molecule type" value="Genomic_DNA"/>
</dbReference>
<accession>A0ABT8UYX8</accession>
<gene>
    <name evidence="1" type="ORF">Q3V53_13810</name>
</gene>
<comment type="caution">
    <text evidence="1">The sequence shown here is derived from an EMBL/GenBank/DDBJ whole genome shotgun (WGS) entry which is preliminary data.</text>
</comment>
<organism evidence="1 2">
    <name type="scientific">Acinetobacter genomosp. 15BJ</name>
    <dbReference type="NCBI Taxonomy" id="106651"/>
    <lineage>
        <taxon>Bacteria</taxon>
        <taxon>Pseudomonadati</taxon>
        <taxon>Pseudomonadota</taxon>
        <taxon>Gammaproteobacteria</taxon>
        <taxon>Moraxellales</taxon>
        <taxon>Moraxellaceae</taxon>
        <taxon>Acinetobacter</taxon>
    </lineage>
</organism>
<evidence type="ECO:0000313" key="1">
    <source>
        <dbReference type="EMBL" id="MDO3658256.1"/>
    </source>
</evidence>
<proteinExistence type="predicted"/>
<dbReference type="RefSeq" id="WP_302897623.1">
    <property type="nucleotide sequence ID" value="NZ_JAUMJH010000034.1"/>
</dbReference>
<dbReference type="Proteomes" id="UP001168902">
    <property type="component" value="Unassembled WGS sequence"/>
</dbReference>